<comment type="caution">
    <text evidence="3">The sequence shown here is derived from an EMBL/GenBank/DDBJ whole genome shotgun (WGS) entry which is preliminary data.</text>
</comment>
<dbReference type="SUPFAM" id="SSF103473">
    <property type="entry name" value="MFS general substrate transporter"/>
    <property type="match status" value="1"/>
</dbReference>
<feature type="compositionally biased region" description="Polar residues" evidence="1">
    <location>
        <begin position="538"/>
        <end position="547"/>
    </location>
</feature>
<gene>
    <name evidence="3" type="ORF">D8674_017851</name>
</gene>
<name>A0A5N5HJ14_9ROSA</name>
<reference evidence="3 4" key="3">
    <citation type="submission" date="2019-11" db="EMBL/GenBank/DDBJ databases">
        <title>A de novo genome assembly of a pear dwarfing rootstock.</title>
        <authorList>
            <person name="Wang F."/>
            <person name="Wang J."/>
            <person name="Li S."/>
            <person name="Zhang Y."/>
            <person name="Fang M."/>
            <person name="Ma L."/>
            <person name="Zhao Y."/>
            <person name="Jiang S."/>
        </authorList>
    </citation>
    <scope>NUCLEOTIDE SEQUENCE [LARGE SCALE GENOMIC DNA]</scope>
    <source>
        <strain evidence="3">S2</strain>
        <tissue evidence="3">Leaf</tissue>
    </source>
</reference>
<keyword evidence="4" id="KW-1185">Reference proteome</keyword>
<reference evidence="4" key="2">
    <citation type="submission" date="2019-10" db="EMBL/GenBank/DDBJ databases">
        <title>A de novo genome assembly of a pear dwarfing rootstock.</title>
        <authorList>
            <person name="Wang F."/>
            <person name="Wang J."/>
            <person name="Li S."/>
            <person name="Zhang Y."/>
            <person name="Fang M."/>
            <person name="Ma L."/>
            <person name="Zhao Y."/>
            <person name="Jiang S."/>
        </authorList>
    </citation>
    <scope>NUCLEOTIDE SEQUENCE [LARGE SCALE GENOMIC DNA]</scope>
</reference>
<feature type="region of interest" description="Disordered" evidence="1">
    <location>
        <begin position="519"/>
        <end position="547"/>
    </location>
</feature>
<feature type="transmembrane region" description="Helical" evidence="2">
    <location>
        <begin position="249"/>
        <end position="271"/>
    </location>
</feature>
<dbReference type="OrthoDB" id="1869137at2759"/>
<keyword evidence="2" id="KW-1133">Transmembrane helix</keyword>
<dbReference type="Proteomes" id="UP000327157">
    <property type="component" value="Chromosome 16"/>
</dbReference>
<dbReference type="PANTHER" id="PTHR37891:SF1">
    <property type="entry name" value="OS06G0113900 PROTEIN"/>
    <property type="match status" value="1"/>
</dbReference>
<feature type="transmembrane region" description="Helical" evidence="2">
    <location>
        <begin position="326"/>
        <end position="352"/>
    </location>
</feature>
<evidence type="ECO:0000256" key="2">
    <source>
        <dbReference type="SAM" id="Phobius"/>
    </source>
</evidence>
<feature type="transmembrane region" description="Helical" evidence="2">
    <location>
        <begin position="395"/>
        <end position="415"/>
    </location>
</feature>
<feature type="transmembrane region" description="Helical" evidence="2">
    <location>
        <begin position="151"/>
        <end position="171"/>
    </location>
</feature>
<dbReference type="InterPro" id="IPR036259">
    <property type="entry name" value="MFS_trans_sf"/>
</dbReference>
<keyword evidence="2" id="KW-0812">Transmembrane</keyword>
<keyword evidence="2" id="KW-0472">Membrane</keyword>
<dbReference type="Gene3D" id="1.20.1250.20">
    <property type="entry name" value="MFS general substrate transporter like domains"/>
    <property type="match status" value="1"/>
</dbReference>
<sequence>MAEPPSSPEVEASTSTVQQELIRSAAVEIAYLAGDNITTPDVHGAGMKIERARDAYKVYAGFEEKPSKVEILSWYFYELCSHFIHLVLIPIVFPLIITQIGDAASDSGSGEGLARKYKGVAACTHKETILYLRLTNRSLLSKYSPLEWTSISWGIGLALAAPLLHFVSIILDHGYKQPLVAGAAAAIGSIFCLPAGFFRNIWLFPPYIAAIVCANVIATACHTRNLGLLVRGFTGPTIRKSQFQARRAVSAWLSLYAAAAGSLGSAVFSSFAYHMLREDEELLGLWIVSIFGGIIWFTGIFHFFVTNRPCVNPPISKSHALSVFKFPHAVGGLVGTFLSSFTSMCIFTGGVLYLVGQLCYDPKALLFFFLTYFIFPLISLPMLQPLQHLIKADAIKMQLMGFFLSALTSGSGFYFRNSLWGHPHVLFFGAVQSTSAGLLHAFGRVLLMDCSPPGKEGAFSTWHSWIKALGTCVGFALATAVPGNLFTSFGLSFLTTACGVVILIFGNVSDYGGAKAASHVRHDSERGGSPVSGLETAYETQETAAVH</sequence>
<feature type="transmembrane region" description="Helical" evidence="2">
    <location>
        <begin position="178"/>
        <end position="198"/>
    </location>
</feature>
<feature type="transmembrane region" description="Helical" evidence="2">
    <location>
        <begin position="364"/>
        <end position="383"/>
    </location>
</feature>
<proteinExistence type="predicted"/>
<feature type="transmembrane region" description="Helical" evidence="2">
    <location>
        <begin position="283"/>
        <end position="305"/>
    </location>
</feature>
<feature type="transmembrane region" description="Helical" evidence="2">
    <location>
        <begin position="459"/>
        <end position="479"/>
    </location>
</feature>
<organism evidence="3 4">
    <name type="scientific">Pyrus ussuriensis x Pyrus communis</name>
    <dbReference type="NCBI Taxonomy" id="2448454"/>
    <lineage>
        <taxon>Eukaryota</taxon>
        <taxon>Viridiplantae</taxon>
        <taxon>Streptophyta</taxon>
        <taxon>Embryophyta</taxon>
        <taxon>Tracheophyta</taxon>
        <taxon>Spermatophyta</taxon>
        <taxon>Magnoliopsida</taxon>
        <taxon>eudicotyledons</taxon>
        <taxon>Gunneridae</taxon>
        <taxon>Pentapetalae</taxon>
        <taxon>rosids</taxon>
        <taxon>fabids</taxon>
        <taxon>Rosales</taxon>
        <taxon>Rosaceae</taxon>
        <taxon>Amygdaloideae</taxon>
        <taxon>Maleae</taxon>
        <taxon>Pyrus</taxon>
    </lineage>
</organism>
<protein>
    <submittedName>
        <fullName evidence="3">Uncharacterized protein</fullName>
    </submittedName>
</protein>
<feature type="transmembrane region" description="Helical" evidence="2">
    <location>
        <begin position="427"/>
        <end position="447"/>
    </location>
</feature>
<dbReference type="EMBL" id="SMOL01000160">
    <property type="protein sequence ID" value="KAB2626191.1"/>
    <property type="molecule type" value="Genomic_DNA"/>
</dbReference>
<reference evidence="3 4" key="1">
    <citation type="submission" date="2019-09" db="EMBL/GenBank/DDBJ databases">
        <authorList>
            <person name="Ou C."/>
        </authorList>
    </citation>
    <scope>NUCLEOTIDE SEQUENCE [LARGE SCALE GENOMIC DNA]</scope>
    <source>
        <strain evidence="3">S2</strain>
        <tissue evidence="3">Leaf</tissue>
    </source>
</reference>
<feature type="transmembrane region" description="Helical" evidence="2">
    <location>
        <begin position="204"/>
        <end position="221"/>
    </location>
</feature>
<feature type="transmembrane region" description="Helical" evidence="2">
    <location>
        <begin position="75"/>
        <end position="97"/>
    </location>
</feature>
<dbReference type="AlphaFoldDB" id="A0A5N5HJ14"/>
<evidence type="ECO:0000256" key="1">
    <source>
        <dbReference type="SAM" id="MobiDB-lite"/>
    </source>
</evidence>
<evidence type="ECO:0000313" key="3">
    <source>
        <dbReference type="EMBL" id="KAB2626191.1"/>
    </source>
</evidence>
<accession>A0A5N5HJ14</accession>
<evidence type="ECO:0000313" key="4">
    <source>
        <dbReference type="Proteomes" id="UP000327157"/>
    </source>
</evidence>
<dbReference type="PANTHER" id="PTHR37891">
    <property type="entry name" value="OS06G0113900 PROTEIN"/>
    <property type="match status" value="1"/>
</dbReference>
<feature type="transmembrane region" description="Helical" evidence="2">
    <location>
        <begin position="485"/>
        <end position="505"/>
    </location>
</feature>